<feature type="compositionally biased region" description="Basic and acidic residues" evidence="8">
    <location>
        <begin position="29"/>
        <end position="41"/>
    </location>
</feature>
<keyword evidence="10" id="KW-1185">Reference proteome</keyword>
<dbReference type="Proteomes" id="UP001648503">
    <property type="component" value="Unassembled WGS sequence"/>
</dbReference>
<dbReference type="Gene3D" id="6.10.140.200">
    <property type="match status" value="1"/>
</dbReference>
<feature type="region of interest" description="Disordered" evidence="8">
    <location>
        <begin position="22"/>
        <end position="47"/>
    </location>
</feature>
<keyword evidence="4 7" id="KW-0805">Transcription regulation</keyword>
<evidence type="ECO:0000256" key="1">
    <source>
        <dbReference type="ARBA" id="ARBA00004123"/>
    </source>
</evidence>
<dbReference type="PANTHER" id="PTHR21428">
    <property type="entry name" value="MEDIATOR OF RNA POLYMERASE II TRANSCRIPTION SUBUNIT 7"/>
    <property type="match status" value="1"/>
</dbReference>
<keyword evidence="6 7" id="KW-0539">Nucleus</keyword>
<reference evidence="9 10" key="1">
    <citation type="submission" date="2021-02" db="EMBL/GenBank/DDBJ databases">
        <title>Variation within the Batrachochytrium salamandrivorans European outbreak.</title>
        <authorList>
            <person name="Kelly M."/>
            <person name="Pasmans F."/>
            <person name="Shea T.P."/>
            <person name="Munoz J.F."/>
            <person name="Carranza S."/>
            <person name="Cuomo C.A."/>
            <person name="Martel A."/>
        </authorList>
    </citation>
    <scope>NUCLEOTIDE SEQUENCE [LARGE SCALE GENOMIC DNA]</scope>
    <source>
        <strain evidence="9 10">AMFP18/2</strain>
    </source>
</reference>
<proteinExistence type="inferred from homology"/>
<evidence type="ECO:0000256" key="5">
    <source>
        <dbReference type="ARBA" id="ARBA00023163"/>
    </source>
</evidence>
<evidence type="ECO:0000256" key="6">
    <source>
        <dbReference type="ARBA" id="ARBA00023242"/>
    </source>
</evidence>
<dbReference type="SUPFAM" id="SSF140718">
    <property type="entry name" value="Mediator hinge subcomplex-like"/>
    <property type="match status" value="1"/>
</dbReference>
<dbReference type="InterPro" id="IPR037212">
    <property type="entry name" value="Med7/Med21-like"/>
</dbReference>
<organism evidence="9 10">
    <name type="scientific">Batrachochytrium salamandrivorans</name>
    <dbReference type="NCBI Taxonomy" id="1357716"/>
    <lineage>
        <taxon>Eukaryota</taxon>
        <taxon>Fungi</taxon>
        <taxon>Fungi incertae sedis</taxon>
        <taxon>Chytridiomycota</taxon>
        <taxon>Chytridiomycota incertae sedis</taxon>
        <taxon>Chytridiomycetes</taxon>
        <taxon>Rhizophydiales</taxon>
        <taxon>Rhizophydiales incertae sedis</taxon>
        <taxon>Batrachochytrium</taxon>
    </lineage>
</organism>
<evidence type="ECO:0000256" key="4">
    <source>
        <dbReference type="ARBA" id="ARBA00023015"/>
    </source>
</evidence>
<dbReference type="Pfam" id="PF05983">
    <property type="entry name" value="Med7"/>
    <property type="match status" value="1"/>
</dbReference>
<name>A0ABQ8FMH4_9FUNG</name>
<sequence>MDPNRTLSAAYPAPPPYYKHYTDENLALAHEDNQAPHKDHTSPSQPTFNLDPPQPVLEPILVFGTLLDINAKIPSLESLGITQLSQSTLVKDRTSDLKKLNHSLILNFYELLEMLETEPCNAQFKIEHIRLILINFHSMLNEYRPHQARDTLAIMMREQIRRRRETTQSIRNEIDKTRALSTGLVADTDTTDATGVFE</sequence>
<comment type="subcellular location">
    <subcellularLocation>
        <location evidence="1 7">Nucleus</location>
    </subcellularLocation>
</comment>
<evidence type="ECO:0000313" key="9">
    <source>
        <dbReference type="EMBL" id="KAH6600835.1"/>
    </source>
</evidence>
<dbReference type="InterPro" id="IPR044888">
    <property type="entry name" value="Mediatior_Med7_sf"/>
</dbReference>
<comment type="function">
    <text evidence="7">Component of the Mediator complex, a coactivator involved in the regulated transcription of nearly all RNA polymerase II-dependent genes. Mediator functions as a bridge to convey information from gene-specific regulatory proteins to the basal RNA polymerase II transcription machinery.</text>
</comment>
<keyword evidence="7" id="KW-0010">Activator</keyword>
<keyword evidence="5 7" id="KW-0804">Transcription</keyword>
<dbReference type="Gene3D" id="6.10.140.1520">
    <property type="match status" value="1"/>
</dbReference>
<dbReference type="EMBL" id="JAFCIX010000027">
    <property type="protein sequence ID" value="KAH6600835.1"/>
    <property type="molecule type" value="Genomic_DNA"/>
</dbReference>
<comment type="subunit">
    <text evidence="7">Component of the Mediator complex.</text>
</comment>
<gene>
    <name evidence="9" type="ORF">BASA50_002040</name>
</gene>
<accession>A0ABQ8FMH4</accession>
<dbReference type="PANTHER" id="PTHR21428:SF11">
    <property type="entry name" value="MEDIATOR OF RNA POLYMERASE II TRANSCRIPTION SUBUNIT 7"/>
    <property type="match status" value="1"/>
</dbReference>
<comment type="similarity">
    <text evidence="2 7">Belongs to the Mediator complex subunit 7 family.</text>
</comment>
<comment type="caution">
    <text evidence="9">The sequence shown here is derived from an EMBL/GenBank/DDBJ whole genome shotgun (WGS) entry which is preliminary data.</text>
</comment>
<evidence type="ECO:0000256" key="8">
    <source>
        <dbReference type="SAM" id="MobiDB-lite"/>
    </source>
</evidence>
<evidence type="ECO:0000313" key="10">
    <source>
        <dbReference type="Proteomes" id="UP001648503"/>
    </source>
</evidence>
<dbReference type="InterPro" id="IPR009244">
    <property type="entry name" value="Mediatior_Med7"/>
</dbReference>
<evidence type="ECO:0000256" key="7">
    <source>
        <dbReference type="RuleBase" id="RU364060"/>
    </source>
</evidence>
<evidence type="ECO:0000256" key="2">
    <source>
        <dbReference type="ARBA" id="ARBA00009994"/>
    </source>
</evidence>
<evidence type="ECO:0000256" key="3">
    <source>
        <dbReference type="ARBA" id="ARBA00020631"/>
    </source>
</evidence>
<protein>
    <recommendedName>
        <fullName evidence="3 7">Mediator of RNA polymerase II transcription subunit 7</fullName>
    </recommendedName>
</protein>